<protein>
    <recommendedName>
        <fullName evidence="4">F-box domain-containing protein</fullName>
    </recommendedName>
</protein>
<proteinExistence type="predicted"/>
<dbReference type="OrthoDB" id="2969915at2759"/>
<dbReference type="STRING" id="71717.A0A4Y7U0X6"/>
<dbReference type="EMBL" id="QPFP01000001">
    <property type="protein sequence ID" value="TEB39479.1"/>
    <property type="molecule type" value="Genomic_DNA"/>
</dbReference>
<comment type="caution">
    <text evidence="2">The sequence shown here is derived from an EMBL/GenBank/DDBJ whole genome shotgun (WGS) entry which is preliminary data.</text>
</comment>
<dbReference type="AlphaFoldDB" id="A0A4Y7U0X6"/>
<gene>
    <name evidence="2" type="ORF">FA13DRAFT_1703781</name>
</gene>
<reference evidence="2 3" key="1">
    <citation type="journal article" date="2019" name="Nat. Ecol. Evol.">
        <title>Megaphylogeny resolves global patterns of mushroom evolution.</title>
        <authorList>
            <person name="Varga T."/>
            <person name="Krizsan K."/>
            <person name="Foldi C."/>
            <person name="Dima B."/>
            <person name="Sanchez-Garcia M."/>
            <person name="Sanchez-Ramirez S."/>
            <person name="Szollosi G.J."/>
            <person name="Szarkandi J.G."/>
            <person name="Papp V."/>
            <person name="Albert L."/>
            <person name="Andreopoulos W."/>
            <person name="Angelini C."/>
            <person name="Antonin V."/>
            <person name="Barry K.W."/>
            <person name="Bougher N.L."/>
            <person name="Buchanan P."/>
            <person name="Buyck B."/>
            <person name="Bense V."/>
            <person name="Catcheside P."/>
            <person name="Chovatia M."/>
            <person name="Cooper J."/>
            <person name="Damon W."/>
            <person name="Desjardin D."/>
            <person name="Finy P."/>
            <person name="Geml J."/>
            <person name="Haridas S."/>
            <person name="Hughes K."/>
            <person name="Justo A."/>
            <person name="Karasinski D."/>
            <person name="Kautmanova I."/>
            <person name="Kiss B."/>
            <person name="Kocsube S."/>
            <person name="Kotiranta H."/>
            <person name="LaButti K.M."/>
            <person name="Lechner B.E."/>
            <person name="Liimatainen K."/>
            <person name="Lipzen A."/>
            <person name="Lukacs Z."/>
            <person name="Mihaltcheva S."/>
            <person name="Morgado L.N."/>
            <person name="Niskanen T."/>
            <person name="Noordeloos M.E."/>
            <person name="Ohm R.A."/>
            <person name="Ortiz-Santana B."/>
            <person name="Ovrebo C."/>
            <person name="Racz N."/>
            <person name="Riley R."/>
            <person name="Savchenko A."/>
            <person name="Shiryaev A."/>
            <person name="Soop K."/>
            <person name="Spirin V."/>
            <person name="Szebenyi C."/>
            <person name="Tomsovsky M."/>
            <person name="Tulloss R.E."/>
            <person name="Uehling J."/>
            <person name="Grigoriev I.V."/>
            <person name="Vagvolgyi C."/>
            <person name="Papp T."/>
            <person name="Martin F.M."/>
            <person name="Miettinen O."/>
            <person name="Hibbett D.S."/>
            <person name="Nagy L.G."/>
        </authorList>
    </citation>
    <scope>NUCLEOTIDE SEQUENCE [LARGE SCALE GENOMIC DNA]</scope>
    <source>
        <strain evidence="2 3">FP101781</strain>
    </source>
</reference>
<evidence type="ECO:0000256" key="1">
    <source>
        <dbReference type="SAM" id="MobiDB-lite"/>
    </source>
</evidence>
<name>A0A4Y7U0X6_COPMI</name>
<sequence length="677" mass="76627">MSKRPRYDSSAVPGPPHTLDEPSKGKTTLLTGWYCIDLGIDDGCYTTWSEQLLSQAKEISATTSQAPVYVVSSFKIISYILDDPRAFGLRDCVGGTIRSRAGQKVMTITEIMAKTWRRCGKTTYIFHPPATRFWPIDFRKLLGSLSSQICQRHRVIRCTTVGASRLDRCLVRVILPLRATRPSAISKFADELWLDIFKFSTREAQLEWRRASALPNQYPKPIFTTPFTLSAVNKDWRAICLANSSVWDAIYIRFPAYAFGDDDDSLVVTSGFIAHVDALQLWIERAGERGLSISLDLHEKHMSVDFADEAATRIPHLIVERAVQVKQLDIFLSAEWYPLFNAIDFPILEKLKLWIPEMWPADGTFDSEITELSGVEGSPLDLTSCPRLSSIEMDGSYREHSHVTLPWAQIWEVHAGWIRPLVYPEILDLMPNIRRCTLDGDAMYDTDFNFVEEDADQFQEMDRREGEWALEELKVMSMDPVIITALLDYSPLSLKRIVLMPDGRSDHIDDATFLQSITPFSATLNSLTIHRYWFNDFDALVDALVQLNSLVSLQVRVGTENRGLNDDFFAQTLCKSDTLPSLEAVSIRTTMLQFTGDILQLILTNRGYPKESLRARCAVLQELELTSTESKTSMEPVTPERAALLKGYVKDGLRLTIGHVGWDAPYGEVPLSPWFQG</sequence>
<keyword evidence="3" id="KW-1185">Reference proteome</keyword>
<evidence type="ECO:0008006" key="4">
    <source>
        <dbReference type="Google" id="ProtNLM"/>
    </source>
</evidence>
<feature type="region of interest" description="Disordered" evidence="1">
    <location>
        <begin position="1"/>
        <end position="23"/>
    </location>
</feature>
<dbReference type="Proteomes" id="UP000298030">
    <property type="component" value="Unassembled WGS sequence"/>
</dbReference>
<evidence type="ECO:0000313" key="2">
    <source>
        <dbReference type="EMBL" id="TEB39479.1"/>
    </source>
</evidence>
<accession>A0A4Y7U0X6</accession>
<organism evidence="2 3">
    <name type="scientific">Coprinellus micaceus</name>
    <name type="common">Glistening ink-cap mushroom</name>
    <name type="synonym">Coprinus micaceus</name>
    <dbReference type="NCBI Taxonomy" id="71717"/>
    <lineage>
        <taxon>Eukaryota</taxon>
        <taxon>Fungi</taxon>
        <taxon>Dikarya</taxon>
        <taxon>Basidiomycota</taxon>
        <taxon>Agaricomycotina</taxon>
        <taxon>Agaricomycetes</taxon>
        <taxon>Agaricomycetidae</taxon>
        <taxon>Agaricales</taxon>
        <taxon>Agaricineae</taxon>
        <taxon>Psathyrellaceae</taxon>
        <taxon>Coprinellus</taxon>
    </lineage>
</organism>
<evidence type="ECO:0000313" key="3">
    <source>
        <dbReference type="Proteomes" id="UP000298030"/>
    </source>
</evidence>